<keyword evidence="3" id="KW-0150">Chloroplast</keyword>
<name>A0A097KRA0_9CHLO</name>
<keyword evidence="2" id="KW-1133">Transmembrane helix</keyword>
<keyword evidence="2" id="KW-0472">Membrane</keyword>
<proteinExistence type="inferred from homology"/>
<gene>
    <name evidence="3" type="primary">ycf20</name>
</gene>
<dbReference type="RefSeq" id="YP_009106824.1">
    <property type="nucleotide sequence ID" value="NC_025549.1"/>
</dbReference>
<protein>
    <submittedName>
        <fullName evidence="3">Hypothetical chloroplast RF20</fullName>
    </submittedName>
</protein>
<keyword evidence="2" id="KW-0812">Transmembrane</keyword>
<geneLocation type="chloroplast" evidence="3"/>
<dbReference type="Pfam" id="PF04483">
    <property type="entry name" value="DUF565"/>
    <property type="match status" value="1"/>
</dbReference>
<feature type="transmembrane region" description="Helical" evidence="2">
    <location>
        <begin position="88"/>
        <end position="105"/>
    </location>
</feature>
<sequence length="106" mass="12112">MNIKNFILKIKAFFRKNSPESIKKIPTGLALIFLSFTFGNFFGLGFKLLNWPAKSLFVPLIFVEIISFFMYSKALGPQKFLLTKNLNFIKFGFLIGIFVEAFKVGS</sequence>
<dbReference type="AlphaFoldDB" id="A0A097KRA0"/>
<dbReference type="GeneID" id="22161354"/>
<reference evidence="3" key="1">
    <citation type="journal article" date="2014" name="BMC Evol. Biol.">
        <title>Chloroplast phylogenomic analysis resolves deep-level relationships within the green algal class Trebouxiophyceae.</title>
        <authorList>
            <person name="Lemieux C."/>
            <person name="Otis C."/>
            <person name="Turmel M."/>
        </authorList>
    </citation>
    <scope>NUCLEOTIDE SEQUENCE</scope>
</reference>
<feature type="transmembrane region" description="Helical" evidence="2">
    <location>
        <begin position="56"/>
        <end position="76"/>
    </location>
</feature>
<feature type="transmembrane region" description="Helical" evidence="2">
    <location>
        <begin position="25"/>
        <end position="44"/>
    </location>
</feature>
<accession>A0A097KRA0</accession>
<organism evidence="3">
    <name type="scientific">Marvania geminata</name>
    <dbReference type="NCBI Taxonomy" id="97105"/>
    <lineage>
        <taxon>Eukaryota</taxon>
        <taxon>Viridiplantae</taxon>
        <taxon>Chlorophyta</taxon>
        <taxon>core chlorophytes</taxon>
        <taxon>Trebouxiophyceae</taxon>
        <taxon>Chlorellales</taxon>
        <taxon>Chlorellaceae</taxon>
        <taxon>Marvania</taxon>
    </lineage>
</organism>
<evidence type="ECO:0000256" key="1">
    <source>
        <dbReference type="ARBA" id="ARBA00009846"/>
    </source>
</evidence>
<dbReference type="InterPro" id="IPR007572">
    <property type="entry name" value="Uncharacterised_Ycf20"/>
</dbReference>
<keyword evidence="3" id="KW-0934">Plastid</keyword>
<evidence type="ECO:0000256" key="2">
    <source>
        <dbReference type="SAM" id="Phobius"/>
    </source>
</evidence>
<comment type="similarity">
    <text evidence="1">Belongs to the ycf20 family.</text>
</comment>
<dbReference type="EMBL" id="KM462888">
    <property type="protein sequence ID" value="AIT95712.1"/>
    <property type="molecule type" value="Genomic_DNA"/>
</dbReference>
<evidence type="ECO:0000313" key="3">
    <source>
        <dbReference type="EMBL" id="AIT95712.1"/>
    </source>
</evidence>